<reference evidence="1" key="1">
    <citation type="submission" date="2021-01" db="EMBL/GenBank/DDBJ databases">
        <authorList>
            <consortium name="Genoscope - CEA"/>
            <person name="William W."/>
        </authorList>
    </citation>
    <scope>NUCLEOTIDE SEQUENCE</scope>
</reference>
<proteinExistence type="predicted"/>
<accession>A0A8S1RJ05</accession>
<organism evidence="1 2">
    <name type="scientific">Paramecium sonneborni</name>
    <dbReference type="NCBI Taxonomy" id="65129"/>
    <lineage>
        <taxon>Eukaryota</taxon>
        <taxon>Sar</taxon>
        <taxon>Alveolata</taxon>
        <taxon>Ciliophora</taxon>
        <taxon>Intramacronucleata</taxon>
        <taxon>Oligohymenophorea</taxon>
        <taxon>Peniculida</taxon>
        <taxon>Parameciidae</taxon>
        <taxon>Paramecium</taxon>
    </lineage>
</organism>
<dbReference type="Proteomes" id="UP000692954">
    <property type="component" value="Unassembled WGS sequence"/>
</dbReference>
<name>A0A8S1RJ05_9CILI</name>
<gene>
    <name evidence="1" type="ORF">PSON_ATCC_30995.1.T1710118</name>
</gene>
<sequence>MSDIEYQLRMKKLQLNYRFLEINGKNLPSKHKNRLKRNQLINQTKLSKNHGSSQSEYVCRTLCIELLSLCALSLAQCDIRISSKIGQKYQNTRDNAAITCQRS</sequence>
<comment type="caution">
    <text evidence="1">The sequence shown here is derived from an EMBL/GenBank/DDBJ whole genome shotgun (WGS) entry which is preliminary data.</text>
</comment>
<keyword evidence="2" id="KW-1185">Reference proteome</keyword>
<evidence type="ECO:0000313" key="2">
    <source>
        <dbReference type="Proteomes" id="UP000692954"/>
    </source>
</evidence>
<protein>
    <submittedName>
        <fullName evidence="1">Uncharacterized protein</fullName>
    </submittedName>
</protein>
<dbReference type="EMBL" id="CAJJDN010000171">
    <property type="protein sequence ID" value="CAD8126939.1"/>
    <property type="molecule type" value="Genomic_DNA"/>
</dbReference>
<evidence type="ECO:0000313" key="1">
    <source>
        <dbReference type="EMBL" id="CAD8126939.1"/>
    </source>
</evidence>
<dbReference type="AlphaFoldDB" id="A0A8S1RJ05"/>